<name>A0A0M8MM29_9BASI</name>
<dbReference type="VEuPathDB" id="FungiDB:Malapachy_3865"/>
<organism evidence="2 3">
    <name type="scientific">Malassezia pachydermatis</name>
    <dbReference type="NCBI Taxonomy" id="77020"/>
    <lineage>
        <taxon>Eukaryota</taxon>
        <taxon>Fungi</taxon>
        <taxon>Dikarya</taxon>
        <taxon>Basidiomycota</taxon>
        <taxon>Ustilaginomycotina</taxon>
        <taxon>Malasseziomycetes</taxon>
        <taxon>Malasseziales</taxon>
        <taxon>Malasseziaceae</taxon>
        <taxon>Malassezia</taxon>
    </lineage>
</organism>
<proteinExistence type="predicted"/>
<feature type="region of interest" description="Disordered" evidence="1">
    <location>
        <begin position="72"/>
        <end position="91"/>
    </location>
</feature>
<feature type="region of interest" description="Disordered" evidence="1">
    <location>
        <begin position="34"/>
        <end position="58"/>
    </location>
</feature>
<feature type="compositionally biased region" description="Polar residues" evidence="1">
    <location>
        <begin position="48"/>
        <end position="58"/>
    </location>
</feature>
<accession>A0A0M8MM29</accession>
<keyword evidence="3" id="KW-1185">Reference proteome</keyword>
<dbReference type="Proteomes" id="UP000037751">
    <property type="component" value="Unassembled WGS sequence"/>
</dbReference>
<gene>
    <name evidence="2" type="ORF">Malapachy_3865</name>
</gene>
<dbReference type="AlphaFoldDB" id="A0A0M8MM29"/>
<evidence type="ECO:0000313" key="3">
    <source>
        <dbReference type="Proteomes" id="UP000037751"/>
    </source>
</evidence>
<sequence>MADTARPVRAITDPTLLPSIVPRIQAIGRLLEQIRDTPLPPSDEARSTEQPMELTSTAADTSLPNLALGTINDEEDWDPWSQTDTTSTSERHIPTELLQALAREATALQSTLTDARRAVDAAPGSDMSVDEQVSVIATSEAYQQKQADLHAKWTELLPTLTATGRTDAMLLD</sequence>
<dbReference type="GeneID" id="28730200"/>
<protein>
    <submittedName>
        <fullName evidence="2">Uncharacterized protein</fullName>
    </submittedName>
</protein>
<comment type="caution">
    <text evidence="2">The sequence shown here is derived from an EMBL/GenBank/DDBJ whole genome shotgun (WGS) entry which is preliminary data.</text>
</comment>
<dbReference type="RefSeq" id="XP_017991940.1">
    <property type="nucleotide sequence ID" value="XM_018138324.1"/>
</dbReference>
<evidence type="ECO:0000256" key="1">
    <source>
        <dbReference type="SAM" id="MobiDB-lite"/>
    </source>
</evidence>
<reference evidence="2 3" key="1">
    <citation type="submission" date="2015-07" db="EMBL/GenBank/DDBJ databases">
        <title>Draft Genome Sequence of Malassezia furfur CBS1878 and Malassezia pachydermatis CBS1879.</title>
        <authorList>
            <person name="Triana S."/>
            <person name="Ohm R."/>
            <person name="Gonzalez A."/>
            <person name="DeCock H."/>
            <person name="Restrepo S."/>
            <person name="Celis A."/>
        </authorList>
    </citation>
    <scope>NUCLEOTIDE SEQUENCE [LARGE SCALE GENOMIC DNA]</scope>
    <source>
        <strain evidence="2 3">CBS 1879</strain>
    </source>
</reference>
<dbReference type="OrthoDB" id="3364530at2759"/>
<dbReference type="EMBL" id="LGAV01000004">
    <property type="protein sequence ID" value="KOS14308.1"/>
    <property type="molecule type" value="Genomic_DNA"/>
</dbReference>
<evidence type="ECO:0000313" key="2">
    <source>
        <dbReference type="EMBL" id="KOS14308.1"/>
    </source>
</evidence>